<dbReference type="InterPro" id="IPR036389">
    <property type="entry name" value="RNase_III_sf"/>
</dbReference>
<evidence type="ECO:0000256" key="8">
    <source>
        <dbReference type="ARBA" id="ARBA00022801"/>
    </source>
</evidence>
<proteinExistence type="inferred from homology"/>
<name>A0A8K0TUP2_9PEZI</name>
<dbReference type="Gene3D" id="3.40.50.300">
    <property type="entry name" value="P-loop containing nucleotide triphosphate hydrolases"/>
    <property type="match status" value="2"/>
</dbReference>
<dbReference type="GO" id="GO:0004386">
    <property type="term" value="F:helicase activity"/>
    <property type="evidence" value="ECO:0007669"/>
    <property type="project" value="UniProtKB-KW"/>
</dbReference>
<feature type="domain" description="PAZ" evidence="20">
    <location>
        <begin position="892"/>
        <end position="1018"/>
    </location>
</feature>
<dbReference type="GO" id="GO:0005737">
    <property type="term" value="C:cytoplasm"/>
    <property type="evidence" value="ECO:0007669"/>
    <property type="project" value="TreeGrafter"/>
</dbReference>
<dbReference type="SMART" id="SM00487">
    <property type="entry name" value="DEXDc"/>
    <property type="match status" value="1"/>
</dbReference>
<reference evidence="24" key="1">
    <citation type="journal article" date="2021" name="Nat. Commun.">
        <title>Genetic determinants of endophytism in the Arabidopsis root mycobiome.</title>
        <authorList>
            <person name="Mesny F."/>
            <person name="Miyauchi S."/>
            <person name="Thiergart T."/>
            <person name="Pickel B."/>
            <person name="Atanasova L."/>
            <person name="Karlsson M."/>
            <person name="Huettel B."/>
            <person name="Barry K.W."/>
            <person name="Haridas S."/>
            <person name="Chen C."/>
            <person name="Bauer D."/>
            <person name="Andreopoulos W."/>
            <person name="Pangilinan J."/>
            <person name="LaButti K."/>
            <person name="Riley R."/>
            <person name="Lipzen A."/>
            <person name="Clum A."/>
            <person name="Drula E."/>
            <person name="Henrissat B."/>
            <person name="Kohler A."/>
            <person name="Grigoriev I.V."/>
            <person name="Martin F.M."/>
            <person name="Hacquard S."/>
        </authorList>
    </citation>
    <scope>NUCLEOTIDE SEQUENCE</scope>
    <source>
        <strain evidence="24">MPI-CAGE-AT-0016</strain>
    </source>
</reference>
<evidence type="ECO:0000256" key="3">
    <source>
        <dbReference type="ARBA" id="ARBA00020797"/>
    </source>
</evidence>
<keyword evidence="8" id="KW-0378">Hydrolase</keyword>
<evidence type="ECO:0000256" key="1">
    <source>
        <dbReference type="ARBA" id="ARBA00001936"/>
    </source>
</evidence>
<evidence type="ECO:0000259" key="23">
    <source>
        <dbReference type="PROSITE" id="PS51327"/>
    </source>
</evidence>
<dbReference type="GO" id="GO:0005634">
    <property type="term" value="C:nucleus"/>
    <property type="evidence" value="ECO:0007669"/>
    <property type="project" value="TreeGrafter"/>
</dbReference>
<feature type="domain" description="Helicase ATP-binding" evidence="21">
    <location>
        <begin position="132"/>
        <end position="314"/>
    </location>
</feature>
<dbReference type="GO" id="GO:0003723">
    <property type="term" value="F:RNA binding"/>
    <property type="evidence" value="ECO:0007669"/>
    <property type="project" value="UniProtKB-UniRule"/>
</dbReference>
<dbReference type="OrthoDB" id="416741at2759"/>
<evidence type="ECO:0000256" key="14">
    <source>
        <dbReference type="ARBA" id="ARBA00023118"/>
    </source>
</evidence>
<dbReference type="Pfam" id="PF00271">
    <property type="entry name" value="Helicase_C"/>
    <property type="match status" value="1"/>
</dbReference>
<keyword evidence="6" id="KW-0677">Repeat</keyword>
<dbReference type="PANTHER" id="PTHR14950">
    <property type="entry name" value="DICER-RELATED"/>
    <property type="match status" value="1"/>
</dbReference>
<organism evidence="24 25">
    <name type="scientific">Plectosphaerella cucumerina</name>
    <dbReference type="NCBI Taxonomy" id="40658"/>
    <lineage>
        <taxon>Eukaryota</taxon>
        <taxon>Fungi</taxon>
        <taxon>Dikarya</taxon>
        <taxon>Ascomycota</taxon>
        <taxon>Pezizomycotina</taxon>
        <taxon>Sordariomycetes</taxon>
        <taxon>Hypocreomycetidae</taxon>
        <taxon>Glomerellales</taxon>
        <taxon>Plectosphaerellaceae</taxon>
        <taxon>Plectosphaerella</taxon>
    </lineage>
</organism>
<evidence type="ECO:0000256" key="7">
    <source>
        <dbReference type="ARBA" id="ARBA00022741"/>
    </source>
</evidence>
<dbReference type="InterPro" id="IPR038248">
    <property type="entry name" value="Dicer_dimer_sf"/>
</dbReference>
<dbReference type="Pfam" id="PF03368">
    <property type="entry name" value="Dicer_dimer"/>
    <property type="match status" value="1"/>
</dbReference>
<evidence type="ECO:0000256" key="18">
    <source>
        <dbReference type="SAM" id="MobiDB-lite"/>
    </source>
</evidence>
<dbReference type="InterPro" id="IPR014001">
    <property type="entry name" value="Helicase_ATP-bd"/>
</dbReference>
<dbReference type="PROSITE" id="PS51327">
    <property type="entry name" value="DICER_DSRBF"/>
    <property type="match status" value="1"/>
</dbReference>
<dbReference type="PROSITE" id="PS50821">
    <property type="entry name" value="PAZ"/>
    <property type="match status" value="1"/>
</dbReference>
<feature type="domain" description="RNase III" evidence="19">
    <location>
        <begin position="1248"/>
        <end position="1407"/>
    </location>
</feature>
<dbReference type="GO" id="GO:0051607">
    <property type="term" value="P:defense response to virus"/>
    <property type="evidence" value="ECO:0007669"/>
    <property type="project" value="UniProtKB-KW"/>
</dbReference>
<dbReference type="SUPFAM" id="SSF52540">
    <property type="entry name" value="P-loop containing nucleoside triphosphate hydrolases"/>
    <property type="match status" value="1"/>
</dbReference>
<keyword evidence="11" id="KW-0067">ATP-binding</keyword>
<keyword evidence="9" id="KW-0347">Helicase</keyword>
<dbReference type="GO" id="GO:0003677">
    <property type="term" value="F:DNA binding"/>
    <property type="evidence" value="ECO:0007669"/>
    <property type="project" value="InterPro"/>
</dbReference>
<keyword evidence="7" id="KW-0547">Nucleotide-binding</keyword>
<dbReference type="Pfam" id="PF04851">
    <property type="entry name" value="ResIII"/>
    <property type="match status" value="1"/>
</dbReference>
<dbReference type="InterPro" id="IPR000999">
    <property type="entry name" value="RNase_III_dom"/>
</dbReference>
<dbReference type="Proteomes" id="UP000813385">
    <property type="component" value="Unassembled WGS sequence"/>
</dbReference>
<sequence length="1551" mass="175398">MEMDTEEQQPKLLVDFQLPQPSQLPEDTQLPQDFQPPQDPQLPEDTLPPSDYEDDEDEQDLILNPETTRKISHKKRADHAAFQDWIQLNQREVASETRKPAQDPKYMSIAKLVRNGEGTKIINNPREYQIELFERAKAKNTIAVLPTASGKTLISAMLLRHTLEQEVQDRQDGKQHKIAFFLVDKVALAMQQHAVLTCNLDFPVDCVCGEMVESSWTKDFWQNKWSENMAIVCTAAILQTCLCKAYIKMDQINLLIFDEAHHCKGKHPYARIIKDFYIPVKPAERRPKIFGMTASPVDANTDPTVAAQHLEGLMHAEIATIPTNSTSFAQIHRKVNEVDCQYGRLEEPYVTLLHKIISDHVRGNTIFSKHLQFSREAARTLGPWCVDRFWQLLLTDEMITRLAARSDKQFLFEKIGPRSGAAVHDLKRIIDNYQFMPLTVCKNALSTKVLCLITQLRQRFAQPTDHKCIIFVKQRNTALVLTDLLSNPLLHLKFVKPAALIGGQGDTSAVPMSYRDQLMTIAKFKRGDFNCLVSTSVAEEGIDIPDCNIVIRFDLFNSVIQYIQSKGRARHMQSEYICMSEMGNGKESRTRLQMTHDMAIIRDFCQALPADRKIVGWDAEAAAEHSERHHLVHEIPSSGAKLTWTGSLVTLATFTASLQTDDELLTPMYFVSPLNGQYICEVQLPSKSPIASAIGKPQASKVDARCSAAFELCKALIKKKHIDEHLQPFTKKRLPAMRNARLAISSKKSADYKMLLKPKIWSRLGPVSSLHITILTLEVPDAVGRITQPLALLTREGLPDLPNIPLFFGAGRKSLCRPVIVSRPVSVSESDVEVLKSYTLKIFRDVFSKEFEADADVIPYFLAPVRATHEACRTTAESNEHLIDWDHVRSTADQEYETWNYTDDKNVVKEKFVVDPTSGARKLFLQRVAPNLKPCDPVPEGVPEPGFRLWKDLKHTIQEYSSSLWAASRQKRQWDQEQPVFEAEVASLRRNLLDEALDAEAERSRTCYVIMEPLKVSTLSAEAAAMAFCFPAVIHRIESTLTALNACDLLGLRIRPELALEALTKDSDNSDEHDQERINFQAGMGSNYERLEFLGDCFLKMATTVSIFTQVPEGNEFDYHVERMLLICNQNLFNVALKFDLQEYIRSQQFDRRTWYPEGLKLKRGKAPRTVASHSLSDKSIADVCEAIIGASYLTGASEGNFDMAIRAVTAVVKNKRHKMTSYQQYYGAFKMPAWQAAEPTAVQFEMARQIEEQMGYRFRSPALLRSAFKHPSYPRQYENIPNYQRLEFLGDALLDMVCVDFLFKKFPQADPQWLTEHKMAMVSNHFLGSLCVNLGFSRRILHFSNDMACQLKEYVDSLSLARDEAANEAEETGEFSPNYWLNVPQPPKFLADVVEAYIGAIFVDSQYDYGQVQRFFEAHIRPFFTDMALYDSFAGKHPVTSLGHRMQMTHGCRDWRLLVSEVPATVEEAGARAVSASMVICGFMVHGKVLLHAKSESGRYAKIAAAKKALAMLDGLTAPAAFAETYGCDCRPEDIRGAAELDLDEHATAC</sequence>
<dbReference type="PROSITE" id="PS00517">
    <property type="entry name" value="RNASE_3_1"/>
    <property type="match status" value="1"/>
</dbReference>
<gene>
    <name evidence="24" type="ORF">B0T11DRAFT_269699</name>
</gene>
<dbReference type="Pfam" id="PF00636">
    <property type="entry name" value="Ribonuclease_3"/>
    <property type="match status" value="2"/>
</dbReference>
<evidence type="ECO:0000313" key="25">
    <source>
        <dbReference type="Proteomes" id="UP000813385"/>
    </source>
</evidence>
<evidence type="ECO:0000256" key="12">
    <source>
        <dbReference type="ARBA" id="ARBA00022842"/>
    </source>
</evidence>
<evidence type="ECO:0000256" key="10">
    <source>
        <dbReference type="ARBA" id="ARBA00022833"/>
    </source>
</evidence>
<comment type="similarity">
    <text evidence="16 17">Belongs to the helicase family. Dicer subfamily.</text>
</comment>
<comment type="cofactor">
    <cofactor evidence="2">
        <name>Mg(2+)</name>
        <dbReference type="ChEBI" id="CHEBI:18420"/>
    </cofactor>
</comment>
<keyword evidence="14" id="KW-0051">Antiviral defense</keyword>
<keyword evidence="15" id="KW-0464">Manganese</keyword>
<protein>
    <recommendedName>
        <fullName evidence="3">Dicer-like protein 1</fullName>
    </recommendedName>
</protein>
<dbReference type="CDD" id="cd00593">
    <property type="entry name" value="RIBOc"/>
    <property type="match status" value="2"/>
</dbReference>
<comment type="cofactor">
    <cofactor evidence="1">
        <name>Mn(2+)</name>
        <dbReference type="ChEBI" id="CHEBI:29035"/>
    </cofactor>
</comment>
<dbReference type="GO" id="GO:0030422">
    <property type="term" value="P:siRNA processing"/>
    <property type="evidence" value="ECO:0007669"/>
    <property type="project" value="TreeGrafter"/>
</dbReference>
<evidence type="ECO:0000256" key="9">
    <source>
        <dbReference type="ARBA" id="ARBA00022806"/>
    </source>
</evidence>
<dbReference type="GO" id="GO:0050688">
    <property type="term" value="P:regulation of defense response to virus"/>
    <property type="evidence" value="ECO:0007669"/>
    <property type="project" value="UniProtKB-KW"/>
</dbReference>
<feature type="region of interest" description="Disordered" evidence="18">
    <location>
        <begin position="1"/>
        <end position="58"/>
    </location>
</feature>
<keyword evidence="10" id="KW-0862">Zinc</keyword>
<dbReference type="Gene3D" id="3.30.160.380">
    <property type="entry name" value="Dicer dimerisation domain"/>
    <property type="match status" value="1"/>
</dbReference>
<evidence type="ECO:0000256" key="16">
    <source>
        <dbReference type="ARBA" id="ARBA00035116"/>
    </source>
</evidence>
<dbReference type="FunFam" id="1.10.1520.10:FF:000015">
    <property type="entry name" value="Dicer-like protein 1"/>
    <property type="match status" value="1"/>
</dbReference>
<dbReference type="SMART" id="SM00490">
    <property type="entry name" value="HELICc"/>
    <property type="match status" value="1"/>
</dbReference>
<dbReference type="CDD" id="cd18034">
    <property type="entry name" value="DEXHc_dicer"/>
    <property type="match status" value="1"/>
</dbReference>
<evidence type="ECO:0000256" key="2">
    <source>
        <dbReference type="ARBA" id="ARBA00001946"/>
    </source>
</evidence>
<evidence type="ECO:0000259" key="20">
    <source>
        <dbReference type="PROSITE" id="PS50821"/>
    </source>
</evidence>
<evidence type="ECO:0000256" key="13">
    <source>
        <dbReference type="ARBA" id="ARBA00022884"/>
    </source>
</evidence>
<dbReference type="InterPro" id="IPR006935">
    <property type="entry name" value="Helicase/UvrB_N"/>
</dbReference>
<dbReference type="InterPro" id="IPR027417">
    <property type="entry name" value="P-loop_NTPase"/>
</dbReference>
<dbReference type="GO" id="GO:0046872">
    <property type="term" value="F:metal ion binding"/>
    <property type="evidence" value="ECO:0007669"/>
    <property type="project" value="UniProtKB-KW"/>
</dbReference>
<dbReference type="GO" id="GO:0004525">
    <property type="term" value="F:ribonuclease III activity"/>
    <property type="evidence" value="ECO:0007669"/>
    <property type="project" value="InterPro"/>
</dbReference>
<dbReference type="Pfam" id="PF24995">
    <property type="entry name" value="DSRM_2"/>
    <property type="match status" value="1"/>
</dbReference>
<keyword evidence="12" id="KW-0460">Magnesium</keyword>
<keyword evidence="13 17" id="KW-0694">RNA-binding</keyword>
<dbReference type="GO" id="GO:0005524">
    <property type="term" value="F:ATP binding"/>
    <property type="evidence" value="ECO:0007669"/>
    <property type="project" value="UniProtKB-KW"/>
</dbReference>
<feature type="domain" description="RNase III" evidence="19">
    <location>
        <begin position="1050"/>
        <end position="1197"/>
    </location>
</feature>
<evidence type="ECO:0000256" key="5">
    <source>
        <dbReference type="ARBA" id="ARBA00022723"/>
    </source>
</evidence>
<dbReference type="PANTHER" id="PTHR14950:SF62">
    <property type="entry name" value="DICER-LIKE PROTEIN 1"/>
    <property type="match status" value="1"/>
</dbReference>
<dbReference type="InterPro" id="IPR056755">
    <property type="entry name" value="DSRM_2"/>
</dbReference>
<evidence type="ECO:0000259" key="21">
    <source>
        <dbReference type="PROSITE" id="PS51192"/>
    </source>
</evidence>
<keyword evidence="25" id="KW-1185">Reference proteome</keyword>
<dbReference type="SMART" id="SM00535">
    <property type="entry name" value="RIBOc"/>
    <property type="match status" value="2"/>
</dbReference>
<feature type="domain" description="Helicase C-terminal" evidence="22">
    <location>
        <begin position="455"/>
        <end position="616"/>
    </location>
</feature>
<evidence type="ECO:0000256" key="11">
    <source>
        <dbReference type="ARBA" id="ARBA00022840"/>
    </source>
</evidence>
<keyword evidence="4" id="KW-0930">Antiviral protein</keyword>
<feature type="compositionally biased region" description="Low complexity" evidence="18">
    <location>
        <begin position="27"/>
        <end position="49"/>
    </location>
</feature>
<dbReference type="EMBL" id="JAGPXD010000001">
    <property type="protein sequence ID" value="KAH7375086.1"/>
    <property type="molecule type" value="Genomic_DNA"/>
</dbReference>
<evidence type="ECO:0000256" key="6">
    <source>
        <dbReference type="ARBA" id="ARBA00022737"/>
    </source>
</evidence>
<evidence type="ECO:0000256" key="4">
    <source>
        <dbReference type="ARBA" id="ARBA00022721"/>
    </source>
</evidence>
<dbReference type="Gene3D" id="1.10.1520.10">
    <property type="entry name" value="Ribonuclease III domain"/>
    <property type="match status" value="2"/>
</dbReference>
<feature type="domain" description="Dicer dsRNA-binding fold" evidence="23">
    <location>
        <begin position="647"/>
        <end position="736"/>
    </location>
</feature>
<accession>A0A8K0TUP2</accession>
<evidence type="ECO:0000259" key="19">
    <source>
        <dbReference type="PROSITE" id="PS50142"/>
    </source>
</evidence>
<dbReference type="InterPro" id="IPR005034">
    <property type="entry name" value="Dicer_dimerisation"/>
</dbReference>
<dbReference type="SUPFAM" id="SSF69065">
    <property type="entry name" value="RNase III domain-like"/>
    <property type="match status" value="2"/>
</dbReference>
<evidence type="ECO:0000313" key="24">
    <source>
        <dbReference type="EMBL" id="KAH7375086.1"/>
    </source>
</evidence>
<comment type="caution">
    <text evidence="24">The sequence shown here is derived from an EMBL/GenBank/DDBJ whole genome shotgun (WGS) entry which is preliminary data.</text>
</comment>
<evidence type="ECO:0000256" key="15">
    <source>
        <dbReference type="ARBA" id="ARBA00023211"/>
    </source>
</evidence>
<evidence type="ECO:0000259" key="22">
    <source>
        <dbReference type="PROSITE" id="PS51194"/>
    </source>
</evidence>
<dbReference type="InterPro" id="IPR001650">
    <property type="entry name" value="Helicase_C-like"/>
</dbReference>
<dbReference type="PROSITE" id="PS50142">
    <property type="entry name" value="RNASE_3_2"/>
    <property type="match status" value="2"/>
</dbReference>
<dbReference type="InterPro" id="IPR003100">
    <property type="entry name" value="PAZ_dom"/>
</dbReference>
<dbReference type="PROSITE" id="PS51194">
    <property type="entry name" value="HELICASE_CTER"/>
    <property type="match status" value="1"/>
</dbReference>
<keyword evidence="5" id="KW-0479">Metal-binding</keyword>
<evidence type="ECO:0000256" key="17">
    <source>
        <dbReference type="PROSITE-ProRule" id="PRU00657"/>
    </source>
</evidence>
<dbReference type="PROSITE" id="PS51192">
    <property type="entry name" value="HELICASE_ATP_BIND_1"/>
    <property type="match status" value="1"/>
</dbReference>